<feature type="compositionally biased region" description="Polar residues" evidence="15">
    <location>
        <begin position="736"/>
        <end position="753"/>
    </location>
</feature>
<dbReference type="InterPro" id="IPR050205">
    <property type="entry name" value="CDPK_Ser/Thr_kinases"/>
</dbReference>
<dbReference type="PROSITE" id="PS00107">
    <property type="entry name" value="PROTEIN_KINASE_ATP"/>
    <property type="match status" value="1"/>
</dbReference>
<feature type="region of interest" description="Disordered" evidence="15">
    <location>
        <begin position="866"/>
        <end position="1139"/>
    </location>
</feature>
<feature type="domain" description="Protein kinase" evidence="16">
    <location>
        <begin position="81"/>
        <end position="366"/>
    </location>
</feature>
<evidence type="ECO:0000259" key="16">
    <source>
        <dbReference type="PROSITE" id="PS50011"/>
    </source>
</evidence>
<dbReference type="GO" id="GO:0046872">
    <property type="term" value="F:metal ion binding"/>
    <property type="evidence" value="ECO:0007669"/>
    <property type="project" value="UniProtKB-KW"/>
</dbReference>
<evidence type="ECO:0000256" key="11">
    <source>
        <dbReference type="ARBA" id="ARBA00022845"/>
    </source>
</evidence>
<dbReference type="GO" id="GO:0004674">
    <property type="term" value="F:protein serine/threonine kinase activity"/>
    <property type="evidence" value="ECO:0007669"/>
    <property type="project" value="UniProtKB-KW"/>
</dbReference>
<dbReference type="KEGG" id="amer:121603406"/>
<feature type="region of interest" description="Disordered" evidence="15">
    <location>
        <begin position="1299"/>
        <end position="1318"/>
    </location>
</feature>
<dbReference type="Proteomes" id="UP000075903">
    <property type="component" value="Unassembled WGS sequence"/>
</dbReference>
<feature type="compositionally biased region" description="Basic and acidic residues" evidence="15">
    <location>
        <begin position="36"/>
        <end position="58"/>
    </location>
</feature>
<dbReference type="CTD" id="44672"/>
<evidence type="ECO:0000256" key="15">
    <source>
        <dbReference type="SAM" id="MobiDB-lite"/>
    </source>
</evidence>
<keyword evidence="5" id="KW-0808">Transferase</keyword>
<keyword evidence="7 14" id="KW-0547">Nucleotide-binding</keyword>
<feature type="compositionally biased region" description="Polar residues" evidence="15">
    <location>
        <begin position="469"/>
        <end position="480"/>
    </location>
</feature>
<feature type="compositionally biased region" description="Low complexity" evidence="15">
    <location>
        <begin position="1034"/>
        <end position="1067"/>
    </location>
</feature>
<dbReference type="SUPFAM" id="SSF56112">
    <property type="entry name" value="Protein kinase-like (PK-like)"/>
    <property type="match status" value="1"/>
</dbReference>
<evidence type="ECO:0000256" key="14">
    <source>
        <dbReference type="PROSITE-ProRule" id="PRU10141"/>
    </source>
</evidence>
<dbReference type="Gene3D" id="3.30.200.20">
    <property type="entry name" value="Phosphorylase Kinase, domain 1"/>
    <property type="match status" value="1"/>
</dbReference>
<feature type="region of interest" description="Disordered" evidence="15">
    <location>
        <begin position="1406"/>
        <end position="1445"/>
    </location>
</feature>
<dbReference type="PROSITE" id="PS00108">
    <property type="entry name" value="PROTEIN_KINASE_ST"/>
    <property type="match status" value="1"/>
</dbReference>
<protein>
    <recommendedName>
        <fullName evidence="3">non-specific serine/threonine protein kinase</fullName>
        <ecNumber evidence="3">2.7.11.1</ecNumber>
    </recommendedName>
</protein>
<feature type="binding site" evidence="14">
    <location>
        <position position="110"/>
    </location>
    <ligand>
        <name>ATP</name>
        <dbReference type="ChEBI" id="CHEBI:30616"/>
    </ligand>
</feature>
<dbReference type="CDD" id="cd14090">
    <property type="entry name" value="STKc_Mnk"/>
    <property type="match status" value="1"/>
</dbReference>
<dbReference type="VEuPathDB" id="VectorBase:AMEM005953"/>
<feature type="compositionally biased region" description="Low complexity" evidence="15">
    <location>
        <begin position="759"/>
        <end position="772"/>
    </location>
</feature>
<dbReference type="PROSITE" id="PS50011">
    <property type="entry name" value="PROTEIN_KINASE_DOM"/>
    <property type="match status" value="1"/>
</dbReference>
<feature type="compositionally biased region" description="Low complexity" evidence="15">
    <location>
        <begin position="1079"/>
        <end position="1090"/>
    </location>
</feature>
<name>A0A182UYR1_ANOME</name>
<dbReference type="InterPro" id="IPR008271">
    <property type="entry name" value="Ser/Thr_kinase_AS"/>
</dbReference>
<evidence type="ECO:0000256" key="1">
    <source>
        <dbReference type="ARBA" id="ARBA00001946"/>
    </source>
</evidence>
<dbReference type="PANTHER" id="PTHR24349">
    <property type="entry name" value="SERINE/THREONINE-PROTEIN KINASE"/>
    <property type="match status" value="1"/>
</dbReference>
<feature type="compositionally biased region" description="Low complexity" evidence="15">
    <location>
        <begin position="890"/>
        <end position="918"/>
    </location>
</feature>
<evidence type="ECO:0000256" key="9">
    <source>
        <dbReference type="ARBA" id="ARBA00022840"/>
    </source>
</evidence>
<keyword evidence="18" id="KW-1185">Reference proteome</keyword>
<evidence type="ECO:0000313" key="18">
    <source>
        <dbReference type="Proteomes" id="UP000075903"/>
    </source>
</evidence>
<keyword evidence="11" id="KW-0810">Translation regulation</keyword>
<evidence type="ECO:0000256" key="5">
    <source>
        <dbReference type="ARBA" id="ARBA00022679"/>
    </source>
</evidence>
<keyword evidence="6" id="KW-0479">Metal-binding</keyword>
<organism evidence="17 18">
    <name type="scientific">Anopheles merus</name>
    <name type="common">Mosquito</name>
    <dbReference type="NCBI Taxonomy" id="30066"/>
    <lineage>
        <taxon>Eukaryota</taxon>
        <taxon>Metazoa</taxon>
        <taxon>Ecdysozoa</taxon>
        <taxon>Arthropoda</taxon>
        <taxon>Hexapoda</taxon>
        <taxon>Insecta</taxon>
        <taxon>Pterygota</taxon>
        <taxon>Neoptera</taxon>
        <taxon>Endopterygota</taxon>
        <taxon>Diptera</taxon>
        <taxon>Nematocera</taxon>
        <taxon>Culicoidea</taxon>
        <taxon>Culicidae</taxon>
        <taxon>Anophelinae</taxon>
        <taxon>Anopheles</taxon>
    </lineage>
</organism>
<comment type="cofactor">
    <cofactor evidence="1">
        <name>Mg(2+)</name>
        <dbReference type="ChEBI" id="CHEBI:18420"/>
    </cofactor>
</comment>
<feature type="compositionally biased region" description="Polar residues" evidence="15">
    <location>
        <begin position="693"/>
        <end position="703"/>
    </location>
</feature>
<feature type="region of interest" description="Disordered" evidence="15">
    <location>
        <begin position="691"/>
        <end position="853"/>
    </location>
</feature>
<evidence type="ECO:0000313" key="17">
    <source>
        <dbReference type="EnsemblMetazoa" id="AMEM005953-PA"/>
    </source>
</evidence>
<dbReference type="Gene3D" id="1.10.510.10">
    <property type="entry name" value="Transferase(Phosphotransferase) domain 1"/>
    <property type="match status" value="1"/>
</dbReference>
<dbReference type="EC" id="2.7.11.1" evidence="3"/>
<keyword evidence="9 14" id="KW-0067">ATP-binding</keyword>
<comment type="catalytic activity">
    <reaction evidence="13">
        <text>L-seryl-[protein] + ATP = O-phospho-L-seryl-[protein] + ADP + H(+)</text>
        <dbReference type="Rhea" id="RHEA:17989"/>
        <dbReference type="Rhea" id="RHEA-COMP:9863"/>
        <dbReference type="Rhea" id="RHEA-COMP:11604"/>
        <dbReference type="ChEBI" id="CHEBI:15378"/>
        <dbReference type="ChEBI" id="CHEBI:29999"/>
        <dbReference type="ChEBI" id="CHEBI:30616"/>
        <dbReference type="ChEBI" id="CHEBI:83421"/>
        <dbReference type="ChEBI" id="CHEBI:456216"/>
        <dbReference type="EC" id="2.7.11.1"/>
    </reaction>
</comment>
<proteinExistence type="inferred from homology"/>
<keyword evidence="4" id="KW-0723">Serine/threonine-protein kinase</keyword>
<feature type="compositionally biased region" description="Low complexity" evidence="15">
    <location>
        <begin position="1156"/>
        <end position="1193"/>
    </location>
</feature>
<feature type="compositionally biased region" description="Polar residues" evidence="15">
    <location>
        <begin position="970"/>
        <end position="991"/>
    </location>
</feature>
<feature type="region of interest" description="Disordered" evidence="15">
    <location>
        <begin position="588"/>
        <end position="661"/>
    </location>
</feature>
<feature type="compositionally biased region" description="Polar residues" evidence="15">
    <location>
        <begin position="1194"/>
        <end position="1203"/>
    </location>
</feature>
<evidence type="ECO:0000256" key="8">
    <source>
        <dbReference type="ARBA" id="ARBA00022777"/>
    </source>
</evidence>
<reference evidence="17" key="1">
    <citation type="submission" date="2020-05" db="UniProtKB">
        <authorList>
            <consortium name="EnsemblMetazoa"/>
        </authorList>
    </citation>
    <scope>IDENTIFICATION</scope>
    <source>
        <strain evidence="17">MAF</strain>
    </source>
</reference>
<dbReference type="SMART" id="SM00220">
    <property type="entry name" value="S_TKc"/>
    <property type="match status" value="1"/>
</dbReference>
<feature type="compositionally biased region" description="Low complexity" evidence="15">
    <location>
        <begin position="1303"/>
        <end position="1318"/>
    </location>
</feature>
<feature type="compositionally biased region" description="Gly residues" evidence="15">
    <location>
        <begin position="1068"/>
        <end position="1078"/>
    </location>
</feature>
<evidence type="ECO:0000256" key="13">
    <source>
        <dbReference type="ARBA" id="ARBA00048679"/>
    </source>
</evidence>
<evidence type="ECO:0000256" key="12">
    <source>
        <dbReference type="ARBA" id="ARBA00047899"/>
    </source>
</evidence>
<feature type="region of interest" description="Disordered" evidence="15">
    <location>
        <begin position="20"/>
        <end position="69"/>
    </location>
</feature>
<feature type="compositionally biased region" description="Basic residues" evidence="15">
    <location>
        <begin position="774"/>
        <end position="811"/>
    </location>
</feature>
<evidence type="ECO:0000256" key="4">
    <source>
        <dbReference type="ARBA" id="ARBA00022527"/>
    </source>
</evidence>
<feature type="compositionally biased region" description="Low complexity" evidence="15">
    <location>
        <begin position="588"/>
        <end position="602"/>
    </location>
</feature>
<dbReference type="FunFam" id="1.10.510.10:FF:000119">
    <property type="entry name" value="Putative map kinase-interacting serine/threonine-protein kinase 1"/>
    <property type="match status" value="1"/>
</dbReference>
<dbReference type="InterPro" id="IPR011009">
    <property type="entry name" value="Kinase-like_dom_sf"/>
</dbReference>
<feature type="compositionally biased region" description="Low complexity" evidence="15">
    <location>
        <begin position="841"/>
        <end position="853"/>
    </location>
</feature>
<dbReference type="STRING" id="30066.A0A182UYR1"/>
<dbReference type="Pfam" id="PF00069">
    <property type="entry name" value="Pkinase"/>
    <property type="match status" value="1"/>
</dbReference>
<comment type="similarity">
    <text evidence="2">Belongs to the protein kinase superfamily. CAMK Ser/Thr protein kinase family.</text>
</comment>
<dbReference type="InterPro" id="IPR017441">
    <property type="entry name" value="Protein_kinase_ATP_BS"/>
</dbReference>
<evidence type="ECO:0000256" key="7">
    <source>
        <dbReference type="ARBA" id="ARBA00022741"/>
    </source>
</evidence>
<dbReference type="EnsemblMetazoa" id="AMEM005953-RA">
    <property type="protein sequence ID" value="AMEM005953-PA"/>
    <property type="gene ID" value="AMEM005953"/>
</dbReference>
<feature type="compositionally biased region" description="Basic and acidic residues" evidence="15">
    <location>
        <begin position="622"/>
        <end position="640"/>
    </location>
</feature>
<dbReference type="VEuPathDB" id="VectorBase:AMEM21_008131"/>
<feature type="region of interest" description="Disordered" evidence="15">
    <location>
        <begin position="1154"/>
        <end position="1203"/>
    </location>
</feature>
<sequence length="1484" mass="162377">MVERIVEECCDVNSDPTRKTDVARYSSEEVSGNESTEARMLSEAERQADFNRHKEEMKRKRRRKKRTSSSMQSSCFQELYKLTGEVLGEGAYASVQTCINIYTELEYAVKIIDKIPGHARGRVFREVETFHHCQGHPNILQLLEFFEDDEKFYLVFEKINGGPLLTRIQENVCFSEYDAAQIIKEIASGLDFLHKKGIAHRDLKPENILCVYPDKLCPIKICDFDLGSGIKFTTNISSPNATPQLLTPVGSAEFMAPEVVDLFVGESNYYDKRCDLWSLGVIAYILLCGYPPFSGNCEQDCGWNRGENCRTCQELLFESIQEGRYCFPDSEWQDVSEEAKDLIRGLLVKEAPKRLSATAVLNHPWIRISDDTECAVGGINSKANKEKQRRRVLKTPGVIRRNQSALELSHFAESAMAVKRVIMQHFSMRYDYMAKERPNIYQPSYNGSVEPAAKPTETVLPTLVVETGNAQPPNSSSSSDVAKPFVPRTDEPNGVCDEDELCKERDEGMGMQPMTTNHVETGKEWEKDEEEQKELIRGSYQNVSIDSQNMVAAAAIVEVPTITIAPVATGNADAVVGAATIEIVVNSTSSGSEGGSTFSSNTIAAGRSGSDERGSIVGSGGEAERKDFPQQENTSDKELQSSDPPKNNAAGGGARDDDDSVLTGGKAVAEARADEAPEKELEKAKEVVVVELSPQSSTLSSPVRSIVGSKATGGPRKASNGWDIPPESNWRYRGGSEQQHQQSPSSYEYNSRSQHAHGYKYGSSGFGSSYKGGRSGHYHSHPQHHQHHHHHHNNVHYSNYHHHHSNNHHSHPPMSSMGSYRQQNGSGHHHNHVGSNGGHYGNSHGNHNYSNGSSIAPRYGRIVRAGATNNEPFDGGFEGRSGMMAKQQRHSSQQQQHYPYSHHPNHGSSSSSSASLTSWRAQPSPAYGSNQHHRYGDAAGTGDEAETYHRHHNGNNNSSSNGGGGGGMLTASQSHYANGKITTNPNNFNHHQYNRGGTNNNVNNNTSSVSSSGGSSHHPARMNGGNSSGHPSQYHHQQQQQQQQNHQYHHYAGVNNNNGSNHYYHNGTGRGGDGGGMGHYNSSNNNHHYGAGNGHGGQQQQKSMPYRAVVVQHHHQQQQHQQYQNQRYASPSSYGGMRRPTQSLMIDAVDGAGMKGAAAGPRRASAGQQQSSLPMQRASPPQQSQQQQQQSRSNVNCDPTTNTMNRYKLYHSNSTTILSALKRETRNYGYQSMMVGGFEGLNLNGGDHYQPADEGEEAMLEEPPFHLIPRRNDETEQQQQQQQKKLQQQQQDAIDNIDEGVYSSSSSSNTSSHSGNSIISGNIATTTVAGFGGTGGSGILAELAMADGLPVGLSPPNESLLMQRRLSLKSRSLCLPVTIGKVSPAPPPPPPLAIMPAVVNMVPSSGGEFEECTTNGHQQREEEPSPLSSPEQRSDEEMGGGGCPIFAAARHDAEGYYPYYPRNGRVGTTGVTTTPTLTITTHSG</sequence>
<feature type="region of interest" description="Disordered" evidence="15">
    <location>
        <begin position="1272"/>
        <end position="1292"/>
    </location>
</feature>
<keyword evidence="8" id="KW-0418">Kinase</keyword>
<keyword evidence="10" id="KW-0460">Magnesium</keyword>
<dbReference type="GO" id="GO:0006417">
    <property type="term" value="P:regulation of translation"/>
    <property type="evidence" value="ECO:0007669"/>
    <property type="project" value="UniProtKB-KW"/>
</dbReference>
<evidence type="ECO:0000256" key="10">
    <source>
        <dbReference type="ARBA" id="ARBA00022842"/>
    </source>
</evidence>
<evidence type="ECO:0000256" key="2">
    <source>
        <dbReference type="ARBA" id="ARBA00006692"/>
    </source>
</evidence>
<dbReference type="FunFam" id="3.30.200.20:FF:000093">
    <property type="entry name" value="Putative map kinase-interacting serine/threonine-protein kinase 1"/>
    <property type="match status" value="1"/>
</dbReference>
<dbReference type="InterPro" id="IPR000719">
    <property type="entry name" value="Prot_kinase_dom"/>
</dbReference>
<feature type="compositionally biased region" description="Low complexity" evidence="15">
    <location>
        <begin position="996"/>
        <end position="1016"/>
    </location>
</feature>
<evidence type="ECO:0000256" key="3">
    <source>
        <dbReference type="ARBA" id="ARBA00012513"/>
    </source>
</evidence>
<comment type="catalytic activity">
    <reaction evidence="12">
        <text>L-threonyl-[protein] + ATP = O-phospho-L-threonyl-[protein] + ADP + H(+)</text>
        <dbReference type="Rhea" id="RHEA:46608"/>
        <dbReference type="Rhea" id="RHEA-COMP:11060"/>
        <dbReference type="Rhea" id="RHEA-COMP:11605"/>
        <dbReference type="ChEBI" id="CHEBI:15378"/>
        <dbReference type="ChEBI" id="CHEBI:30013"/>
        <dbReference type="ChEBI" id="CHEBI:30616"/>
        <dbReference type="ChEBI" id="CHEBI:61977"/>
        <dbReference type="ChEBI" id="CHEBI:456216"/>
        <dbReference type="EC" id="2.7.11.1"/>
    </reaction>
</comment>
<accession>A0A182UYR1</accession>
<feature type="compositionally biased region" description="Low complexity" evidence="15">
    <location>
        <begin position="1277"/>
        <end position="1291"/>
    </location>
</feature>
<evidence type="ECO:0000256" key="6">
    <source>
        <dbReference type="ARBA" id="ARBA00022723"/>
    </source>
</evidence>
<dbReference type="GO" id="GO:0005524">
    <property type="term" value="F:ATP binding"/>
    <property type="evidence" value="ECO:0007669"/>
    <property type="project" value="UniProtKB-UniRule"/>
</dbReference>
<feature type="region of interest" description="Disordered" evidence="15">
    <location>
        <begin position="469"/>
        <end position="497"/>
    </location>
</feature>
<dbReference type="GeneID" id="121603406"/>
<dbReference type="RefSeq" id="XP_041787993.1">
    <property type="nucleotide sequence ID" value="XM_041932059.1"/>
</dbReference>